<proteinExistence type="predicted"/>
<keyword evidence="2" id="KW-0812">Transmembrane</keyword>
<feature type="transmembrane region" description="Helical" evidence="2">
    <location>
        <begin position="213"/>
        <end position="235"/>
    </location>
</feature>
<dbReference type="PANTHER" id="PTHR43057">
    <property type="entry name" value="ARSENITE EFFLUX TRANSPORTER"/>
    <property type="match status" value="1"/>
</dbReference>
<dbReference type="Pfam" id="PF13593">
    <property type="entry name" value="SBF_like"/>
    <property type="match status" value="1"/>
</dbReference>
<gene>
    <name evidence="3" type="ORF">L2299_20425</name>
</gene>
<name>A0ABT6BZK8_9ACTN</name>
<organism evidence="3 4">
    <name type="scientific">Gordonia hongkongensis</name>
    <dbReference type="NCBI Taxonomy" id="1701090"/>
    <lineage>
        <taxon>Bacteria</taxon>
        <taxon>Bacillati</taxon>
        <taxon>Actinomycetota</taxon>
        <taxon>Actinomycetes</taxon>
        <taxon>Mycobacteriales</taxon>
        <taxon>Gordoniaceae</taxon>
        <taxon>Gordonia</taxon>
    </lineage>
</organism>
<dbReference type="PANTHER" id="PTHR43057:SF1">
    <property type="entry name" value="ARSENICAL-RESISTANCE PROTEIN 3"/>
    <property type="match status" value="1"/>
</dbReference>
<keyword evidence="4" id="KW-1185">Reference proteome</keyword>
<dbReference type="InterPro" id="IPR038770">
    <property type="entry name" value="Na+/solute_symporter_sf"/>
</dbReference>
<keyword evidence="2" id="KW-1133">Transmembrane helix</keyword>
<feature type="transmembrane region" description="Helical" evidence="2">
    <location>
        <begin position="88"/>
        <end position="111"/>
    </location>
</feature>
<feature type="transmembrane region" description="Helical" evidence="2">
    <location>
        <begin position="247"/>
        <end position="269"/>
    </location>
</feature>
<reference evidence="3" key="2">
    <citation type="submission" date="2022-01" db="EMBL/GenBank/DDBJ databases">
        <authorList>
            <person name="Sanchez-Suarez J."/>
            <person name="Villamil L."/>
            <person name="Diaz L.E."/>
        </authorList>
    </citation>
    <scope>NUCLEOTIDE SEQUENCE</scope>
    <source>
        <strain evidence="3">EUFUS-Z928</strain>
    </source>
</reference>
<keyword evidence="1" id="KW-0813">Transport</keyword>
<evidence type="ECO:0000313" key="4">
    <source>
        <dbReference type="Proteomes" id="UP001152308"/>
    </source>
</evidence>
<evidence type="ECO:0000256" key="1">
    <source>
        <dbReference type="ARBA" id="ARBA00022448"/>
    </source>
</evidence>
<dbReference type="InterPro" id="IPR004706">
    <property type="entry name" value="Arsenical-R_Acr3"/>
</dbReference>
<feature type="transmembrane region" description="Helical" evidence="2">
    <location>
        <begin position="31"/>
        <end position="52"/>
    </location>
</feature>
<dbReference type="InterPro" id="IPR016833">
    <property type="entry name" value="Put_Na-Bile_cotransptr"/>
</dbReference>
<evidence type="ECO:0000256" key="2">
    <source>
        <dbReference type="SAM" id="Phobius"/>
    </source>
</evidence>
<feature type="transmembrane region" description="Helical" evidence="2">
    <location>
        <begin position="117"/>
        <end position="140"/>
    </location>
</feature>
<keyword evidence="2" id="KW-0472">Membrane</keyword>
<sequence>MAVSVNAAAVSQNDSVPRPATVVDRLERHQVALYLGAILAGLCAGLAAPGPAEGLESAITPLLAALLYVTFLQIRRSDLLESLRDRRFLVAVLFLNFVVAPLVVAVLSSALPADDAIRLGALLVLLCPCVDYVVVFAGLGGGDARRLLAATPLLLLAQMLLTPLYLVLLLGDGRSVIEPEPFLWAFAVLILCPLALAWLTQAWAERSEAGRRALVGATMTMVPLMVAALFVAVSSQVPLVGSRFADIVGVIPVYAAFLAIMVAAGVAVAHMFRLAPEPSTAVVFSGATRNSLVVLPLALALPVGAELAAATVITQTLVELIGMVVLVWAFTCVARRR</sequence>
<dbReference type="RefSeq" id="WP_277244489.1">
    <property type="nucleotide sequence ID" value="NZ_JAKJLQ010000022.1"/>
</dbReference>
<feature type="transmembrane region" description="Helical" evidence="2">
    <location>
        <begin position="281"/>
        <end position="301"/>
    </location>
</feature>
<protein>
    <submittedName>
        <fullName evidence="3">Bile acid:sodium symporter</fullName>
    </submittedName>
</protein>
<accession>A0ABT6BZK8</accession>
<dbReference type="Proteomes" id="UP001152308">
    <property type="component" value="Unassembled WGS sequence"/>
</dbReference>
<dbReference type="Gene3D" id="1.20.1530.20">
    <property type="match status" value="1"/>
</dbReference>
<feature type="transmembrane region" description="Helical" evidence="2">
    <location>
        <begin position="307"/>
        <end position="334"/>
    </location>
</feature>
<reference evidence="3" key="1">
    <citation type="journal article" date="2022" name="Data Brief">
        <title>Draft genome sequence data of Gordonia hongkongensis strain EUFUS-Z928 isolated from the octocoral Eunicea fusca.</title>
        <authorList>
            <person name="Sanchez-Suarez J."/>
            <person name="Diaz L."/>
            <person name="Melo-Bolivar J."/>
            <person name="Villamil L."/>
        </authorList>
    </citation>
    <scope>NUCLEOTIDE SEQUENCE</scope>
    <source>
        <strain evidence="3">EUFUS-Z928</strain>
    </source>
</reference>
<feature type="transmembrane region" description="Helical" evidence="2">
    <location>
        <begin position="58"/>
        <end position="76"/>
    </location>
</feature>
<dbReference type="EMBL" id="JAKJLQ010000022">
    <property type="protein sequence ID" value="MDF6103415.1"/>
    <property type="molecule type" value="Genomic_DNA"/>
</dbReference>
<evidence type="ECO:0000313" key="3">
    <source>
        <dbReference type="EMBL" id="MDF6103415.1"/>
    </source>
</evidence>
<feature type="transmembrane region" description="Helical" evidence="2">
    <location>
        <begin position="147"/>
        <end position="170"/>
    </location>
</feature>
<comment type="caution">
    <text evidence="3">The sequence shown here is derived from an EMBL/GenBank/DDBJ whole genome shotgun (WGS) entry which is preliminary data.</text>
</comment>
<feature type="transmembrane region" description="Helical" evidence="2">
    <location>
        <begin position="182"/>
        <end position="201"/>
    </location>
</feature>